<feature type="region of interest" description="Disordered" evidence="1">
    <location>
        <begin position="40"/>
        <end position="75"/>
    </location>
</feature>
<evidence type="ECO:0000313" key="4">
    <source>
        <dbReference type="Proteomes" id="UP000699042"/>
    </source>
</evidence>
<feature type="chain" id="PRO_5040438093" evidence="2">
    <location>
        <begin position="23"/>
        <end position="129"/>
    </location>
</feature>
<comment type="caution">
    <text evidence="3">The sequence shown here is derived from an EMBL/GenBank/DDBJ whole genome shotgun (WGS) entry which is preliminary data.</text>
</comment>
<keyword evidence="4" id="KW-1185">Reference proteome</keyword>
<accession>A0A9P7RFM6</accession>
<feature type="signal peptide" evidence="2">
    <location>
        <begin position="1"/>
        <end position="22"/>
    </location>
</feature>
<reference evidence="3" key="1">
    <citation type="submission" date="2021-05" db="EMBL/GenBank/DDBJ databases">
        <title>Comparative genomics of three Colletotrichum scovillei strains and genetic complementation revealed genes involved fungal growth and virulence on chili pepper.</title>
        <authorList>
            <person name="Hsieh D.-K."/>
            <person name="Chuang S.-C."/>
            <person name="Chen C.-Y."/>
            <person name="Chao Y.-T."/>
            <person name="Lu M.-Y.J."/>
            <person name="Lee M.-H."/>
            <person name="Shih M.-C."/>
        </authorList>
    </citation>
    <scope>NUCLEOTIDE SEQUENCE</scope>
    <source>
        <strain evidence="3">Coll-153</strain>
    </source>
</reference>
<keyword evidence="2" id="KW-0732">Signal</keyword>
<evidence type="ECO:0000256" key="1">
    <source>
        <dbReference type="SAM" id="MobiDB-lite"/>
    </source>
</evidence>
<feature type="compositionally biased region" description="Basic and acidic residues" evidence="1">
    <location>
        <begin position="53"/>
        <end position="75"/>
    </location>
</feature>
<dbReference type="Proteomes" id="UP000699042">
    <property type="component" value="Unassembled WGS sequence"/>
</dbReference>
<sequence length="129" mass="14496">MLALTLYICAIVLNCMLAAADASMSIIIDPTRASQLEKDHWNNLLPPSPTSHVSERLTDETHRDPLGASEDKREEQPCVSVHLCTEKDWNGDCWWACFRDGLETYPNWDWGGKVKSARPGEGATCKFFL</sequence>
<dbReference type="AlphaFoldDB" id="A0A9P7RFM6"/>
<evidence type="ECO:0000313" key="3">
    <source>
        <dbReference type="EMBL" id="KAG7054724.1"/>
    </source>
</evidence>
<gene>
    <name evidence="3" type="ORF">JMJ77_007199</name>
</gene>
<name>A0A9P7RFM6_9PEZI</name>
<protein>
    <submittedName>
        <fullName evidence="3">Uncharacterized protein</fullName>
    </submittedName>
</protein>
<organism evidence="3 4">
    <name type="scientific">Colletotrichum scovillei</name>
    <dbReference type="NCBI Taxonomy" id="1209932"/>
    <lineage>
        <taxon>Eukaryota</taxon>
        <taxon>Fungi</taxon>
        <taxon>Dikarya</taxon>
        <taxon>Ascomycota</taxon>
        <taxon>Pezizomycotina</taxon>
        <taxon>Sordariomycetes</taxon>
        <taxon>Hypocreomycetidae</taxon>
        <taxon>Glomerellales</taxon>
        <taxon>Glomerellaceae</taxon>
        <taxon>Colletotrichum</taxon>
        <taxon>Colletotrichum acutatum species complex</taxon>
    </lineage>
</organism>
<proteinExistence type="predicted"/>
<evidence type="ECO:0000256" key="2">
    <source>
        <dbReference type="SAM" id="SignalP"/>
    </source>
</evidence>
<dbReference type="EMBL" id="JAESDN010000002">
    <property type="protein sequence ID" value="KAG7054724.1"/>
    <property type="molecule type" value="Genomic_DNA"/>
</dbReference>